<dbReference type="PROSITE" id="PS51257">
    <property type="entry name" value="PROKAR_LIPOPROTEIN"/>
    <property type="match status" value="1"/>
</dbReference>
<dbReference type="Proteomes" id="UP000557217">
    <property type="component" value="Unassembled WGS sequence"/>
</dbReference>
<evidence type="ECO:0000313" key="3">
    <source>
        <dbReference type="Proteomes" id="UP000557217"/>
    </source>
</evidence>
<name>A0A840PWH1_URETH</name>
<proteinExistence type="predicted"/>
<sequence length="46" mass="5132">MFRKLLVSKISGLVILLANTATTMGCTLVFHEPELPESLKKENPFN</sequence>
<protein>
    <submittedName>
        <fullName evidence="2">Cyclic lactone autoinducer peptide</fullName>
    </submittedName>
</protein>
<reference evidence="2 3" key="1">
    <citation type="submission" date="2020-08" db="EMBL/GenBank/DDBJ databases">
        <title>Genomic Encyclopedia of Type Strains, Phase IV (KMG-IV): sequencing the most valuable type-strain genomes for metagenomic binning, comparative biology and taxonomic classification.</title>
        <authorList>
            <person name="Goeker M."/>
        </authorList>
    </citation>
    <scope>NUCLEOTIDE SEQUENCE [LARGE SCALE GENOMIC DNA]</scope>
    <source>
        <strain evidence="2 3">DSM 10633</strain>
    </source>
</reference>
<keyword evidence="1" id="KW-0732">Signal</keyword>
<dbReference type="EMBL" id="JACHGZ010000042">
    <property type="protein sequence ID" value="MBB5150220.1"/>
    <property type="molecule type" value="Genomic_DNA"/>
</dbReference>
<feature type="signal peptide" evidence="1">
    <location>
        <begin position="1"/>
        <end position="20"/>
    </location>
</feature>
<gene>
    <name evidence="2" type="ORF">HNR36_002620</name>
</gene>
<feature type="chain" id="PRO_5038975636" evidence="1">
    <location>
        <begin position="21"/>
        <end position="46"/>
    </location>
</feature>
<dbReference type="AlphaFoldDB" id="A0A840PWH1"/>
<dbReference type="NCBIfam" id="TIGR04223">
    <property type="entry name" value="quorum_AgrD"/>
    <property type="match status" value="1"/>
</dbReference>
<keyword evidence="3" id="KW-1185">Reference proteome</keyword>
<accession>A0A840PWH1</accession>
<comment type="caution">
    <text evidence="2">The sequence shown here is derived from an EMBL/GenBank/DDBJ whole genome shotgun (WGS) entry which is preliminary data.</text>
</comment>
<dbReference type="InterPro" id="IPR009229">
    <property type="entry name" value="AgrD"/>
</dbReference>
<dbReference type="RefSeq" id="WP_016839648.1">
    <property type="nucleotide sequence ID" value="NZ_AP018335.1"/>
</dbReference>
<evidence type="ECO:0000313" key="2">
    <source>
        <dbReference type="EMBL" id="MBB5150220.1"/>
    </source>
</evidence>
<evidence type="ECO:0000256" key="1">
    <source>
        <dbReference type="SAM" id="SignalP"/>
    </source>
</evidence>
<organism evidence="2 3">
    <name type="scientific">Ureibacillus thermosphaericus</name>
    <dbReference type="NCBI Taxonomy" id="51173"/>
    <lineage>
        <taxon>Bacteria</taxon>
        <taxon>Bacillati</taxon>
        <taxon>Bacillota</taxon>
        <taxon>Bacilli</taxon>
        <taxon>Bacillales</taxon>
        <taxon>Caryophanaceae</taxon>
        <taxon>Ureibacillus</taxon>
    </lineage>
</organism>